<sequence>MHISTTMTVFFTVDSRHSRFQPLAVNLALIQCLINNIFLVIGDLPWLESLLFLSTKHFKNFSLFRSSVLLKLTILSY</sequence>
<protein>
    <submittedName>
        <fullName evidence="2">Uncharacterized protein</fullName>
    </submittedName>
</protein>
<dbReference type="EMBL" id="GGEC01076438">
    <property type="protein sequence ID" value="MBX56922.1"/>
    <property type="molecule type" value="Transcribed_RNA"/>
</dbReference>
<name>A0A2P2PQ97_RHIMU</name>
<accession>A0A2P2PQ97</accession>
<keyword evidence="1" id="KW-0812">Transmembrane</keyword>
<proteinExistence type="predicted"/>
<evidence type="ECO:0000313" key="2">
    <source>
        <dbReference type="EMBL" id="MBX56922.1"/>
    </source>
</evidence>
<keyword evidence="1" id="KW-0472">Membrane</keyword>
<organism evidence="2">
    <name type="scientific">Rhizophora mucronata</name>
    <name type="common">Asiatic mangrove</name>
    <dbReference type="NCBI Taxonomy" id="61149"/>
    <lineage>
        <taxon>Eukaryota</taxon>
        <taxon>Viridiplantae</taxon>
        <taxon>Streptophyta</taxon>
        <taxon>Embryophyta</taxon>
        <taxon>Tracheophyta</taxon>
        <taxon>Spermatophyta</taxon>
        <taxon>Magnoliopsida</taxon>
        <taxon>eudicotyledons</taxon>
        <taxon>Gunneridae</taxon>
        <taxon>Pentapetalae</taxon>
        <taxon>rosids</taxon>
        <taxon>fabids</taxon>
        <taxon>Malpighiales</taxon>
        <taxon>Rhizophoraceae</taxon>
        <taxon>Rhizophora</taxon>
    </lineage>
</organism>
<feature type="transmembrane region" description="Helical" evidence="1">
    <location>
        <begin position="23"/>
        <end position="42"/>
    </location>
</feature>
<reference evidence="2" key="1">
    <citation type="submission" date="2018-02" db="EMBL/GenBank/DDBJ databases">
        <title>Rhizophora mucronata_Transcriptome.</title>
        <authorList>
            <person name="Meera S.P."/>
            <person name="Sreeshan A."/>
            <person name="Augustine A."/>
        </authorList>
    </citation>
    <scope>NUCLEOTIDE SEQUENCE</scope>
    <source>
        <tissue evidence="2">Leaf</tissue>
    </source>
</reference>
<evidence type="ECO:0000256" key="1">
    <source>
        <dbReference type="SAM" id="Phobius"/>
    </source>
</evidence>
<keyword evidence="1" id="KW-1133">Transmembrane helix</keyword>
<dbReference type="AlphaFoldDB" id="A0A2P2PQ97"/>